<proteinExistence type="predicted"/>
<protein>
    <recommendedName>
        <fullName evidence="5">EF-hand domain-containing protein</fullName>
    </recommendedName>
</protein>
<evidence type="ECO:0000313" key="7">
    <source>
        <dbReference type="Proteomes" id="UP000593564"/>
    </source>
</evidence>
<feature type="region of interest" description="Disordered" evidence="4">
    <location>
        <begin position="1"/>
        <end position="52"/>
    </location>
</feature>
<dbReference type="Gene3D" id="1.10.238.10">
    <property type="entry name" value="EF-hand"/>
    <property type="match status" value="1"/>
</dbReference>
<evidence type="ECO:0000259" key="5">
    <source>
        <dbReference type="PROSITE" id="PS50222"/>
    </source>
</evidence>
<dbReference type="PROSITE" id="PS00018">
    <property type="entry name" value="EF_HAND_1"/>
    <property type="match status" value="2"/>
</dbReference>
<dbReference type="Proteomes" id="UP000593564">
    <property type="component" value="Unassembled WGS sequence"/>
</dbReference>
<feature type="domain" description="EF-hand" evidence="5">
    <location>
        <begin position="266"/>
        <end position="300"/>
    </location>
</feature>
<dbReference type="InterPro" id="IPR011992">
    <property type="entry name" value="EF-hand-dom_pair"/>
</dbReference>
<evidence type="ECO:0000256" key="2">
    <source>
        <dbReference type="ARBA" id="ARBA00022737"/>
    </source>
</evidence>
<dbReference type="SUPFAM" id="SSF47473">
    <property type="entry name" value="EF-hand"/>
    <property type="match status" value="1"/>
</dbReference>
<dbReference type="CDD" id="cd00051">
    <property type="entry name" value="EFh"/>
    <property type="match status" value="1"/>
</dbReference>
<organism evidence="6 7">
    <name type="scientific">Camellia sinensis</name>
    <name type="common">Tea plant</name>
    <name type="synonym">Thea sinensis</name>
    <dbReference type="NCBI Taxonomy" id="4442"/>
    <lineage>
        <taxon>Eukaryota</taxon>
        <taxon>Viridiplantae</taxon>
        <taxon>Streptophyta</taxon>
        <taxon>Embryophyta</taxon>
        <taxon>Tracheophyta</taxon>
        <taxon>Spermatophyta</taxon>
        <taxon>Magnoliopsida</taxon>
        <taxon>eudicotyledons</taxon>
        <taxon>Gunneridae</taxon>
        <taxon>Pentapetalae</taxon>
        <taxon>asterids</taxon>
        <taxon>Ericales</taxon>
        <taxon>Theaceae</taxon>
        <taxon>Camellia</taxon>
    </lineage>
</organism>
<dbReference type="InterPro" id="IPR002048">
    <property type="entry name" value="EF_hand_dom"/>
</dbReference>
<sequence>MERRDDGDGEEGGGQRRWGGGRKTVAMGRRDSGDGRTTAIGSDGRREISDGGKTATPSWILALIPTSEELCVLRFRDDYSLVLSPTVFRVGCLTDFGSATDGRERVCFDSGTSNLNLFPIEAVSLSPNTIPVFCWVFFVVEIIYKFFSSIQTQVGLCDEELEFEVLNENQDFESSCSGEKVEEDGHLRREDVEVVMNSLGIFCHPEGEKLQERLGFNDLSSLFEEKEPSLEEVKGAFDVFDKNGDGFIEARELQTVLCNLGFKDGLEMEKCRRMISSFDDNGDGMIDFNEFVKFMENSFC</sequence>
<gene>
    <name evidence="6" type="ORF">HYC85_005776</name>
</gene>
<evidence type="ECO:0000256" key="4">
    <source>
        <dbReference type="SAM" id="MobiDB-lite"/>
    </source>
</evidence>
<dbReference type="PANTHER" id="PTHR10891">
    <property type="entry name" value="EF-HAND CALCIUM-BINDING DOMAIN CONTAINING PROTEIN"/>
    <property type="match status" value="1"/>
</dbReference>
<dbReference type="AlphaFoldDB" id="A0A7J7I1X7"/>
<reference evidence="6 7" key="2">
    <citation type="submission" date="2020-07" db="EMBL/GenBank/DDBJ databases">
        <title>Genome assembly of wild tea tree DASZ reveals pedigree and selection history of tea varieties.</title>
        <authorList>
            <person name="Zhang W."/>
        </authorList>
    </citation>
    <scope>NUCLEOTIDE SEQUENCE [LARGE SCALE GENOMIC DNA]</scope>
    <source>
        <strain evidence="7">cv. G240</strain>
        <tissue evidence="6">Leaf</tissue>
    </source>
</reference>
<dbReference type="InterPro" id="IPR039647">
    <property type="entry name" value="EF_hand_pair_protein_CML-like"/>
</dbReference>
<dbReference type="GO" id="GO:0005509">
    <property type="term" value="F:calcium ion binding"/>
    <property type="evidence" value="ECO:0007669"/>
    <property type="project" value="InterPro"/>
</dbReference>
<dbReference type="InterPro" id="IPR018247">
    <property type="entry name" value="EF_Hand_1_Ca_BS"/>
</dbReference>
<evidence type="ECO:0000256" key="3">
    <source>
        <dbReference type="ARBA" id="ARBA00022837"/>
    </source>
</evidence>
<evidence type="ECO:0000313" key="6">
    <source>
        <dbReference type="EMBL" id="KAF5958551.1"/>
    </source>
</evidence>
<keyword evidence="3" id="KW-0106">Calcium</keyword>
<reference evidence="7" key="1">
    <citation type="journal article" date="2020" name="Nat. Commun.">
        <title>Genome assembly of wild tea tree DASZ reveals pedigree and selection history of tea varieties.</title>
        <authorList>
            <person name="Zhang W."/>
            <person name="Zhang Y."/>
            <person name="Qiu H."/>
            <person name="Guo Y."/>
            <person name="Wan H."/>
            <person name="Zhang X."/>
            <person name="Scossa F."/>
            <person name="Alseekh S."/>
            <person name="Zhang Q."/>
            <person name="Wang P."/>
            <person name="Xu L."/>
            <person name="Schmidt M.H."/>
            <person name="Jia X."/>
            <person name="Li D."/>
            <person name="Zhu A."/>
            <person name="Guo F."/>
            <person name="Chen W."/>
            <person name="Ni D."/>
            <person name="Usadel B."/>
            <person name="Fernie A.R."/>
            <person name="Wen W."/>
        </authorList>
    </citation>
    <scope>NUCLEOTIDE SEQUENCE [LARGE SCALE GENOMIC DNA]</scope>
    <source>
        <strain evidence="7">cv. G240</strain>
    </source>
</reference>
<keyword evidence="2" id="KW-0677">Repeat</keyword>
<evidence type="ECO:0000256" key="1">
    <source>
        <dbReference type="ARBA" id="ARBA00022723"/>
    </source>
</evidence>
<accession>A0A7J7I1X7</accession>
<name>A0A7J7I1X7_CAMSI</name>
<feature type="domain" description="EF-hand" evidence="5">
    <location>
        <begin position="228"/>
        <end position="263"/>
    </location>
</feature>
<keyword evidence="1" id="KW-0479">Metal-binding</keyword>
<dbReference type="PROSITE" id="PS50222">
    <property type="entry name" value="EF_HAND_2"/>
    <property type="match status" value="2"/>
</dbReference>
<dbReference type="Pfam" id="PF13499">
    <property type="entry name" value="EF-hand_7"/>
    <property type="match status" value="1"/>
</dbReference>
<dbReference type="FunFam" id="1.10.238.10:FF:000302">
    <property type="entry name" value="Probable calcium-binding protein CML46"/>
    <property type="match status" value="1"/>
</dbReference>
<dbReference type="SMART" id="SM00054">
    <property type="entry name" value="EFh"/>
    <property type="match status" value="2"/>
</dbReference>
<comment type="caution">
    <text evidence="6">The sequence shown here is derived from an EMBL/GenBank/DDBJ whole genome shotgun (WGS) entry which is preliminary data.</text>
</comment>
<keyword evidence="7" id="KW-1185">Reference proteome</keyword>
<dbReference type="EMBL" id="JACBKZ010000002">
    <property type="protein sequence ID" value="KAF5958551.1"/>
    <property type="molecule type" value="Genomic_DNA"/>
</dbReference>